<dbReference type="SUPFAM" id="SSF47769">
    <property type="entry name" value="SAM/Pointed domain"/>
    <property type="match status" value="1"/>
</dbReference>
<dbReference type="Gene3D" id="3.90.1150.190">
    <property type="entry name" value="SLED domain"/>
    <property type="match status" value="1"/>
</dbReference>
<evidence type="ECO:0000256" key="1">
    <source>
        <dbReference type="ARBA" id="ARBA00004123"/>
    </source>
</evidence>
<proteinExistence type="inferred from homology"/>
<dbReference type="AlphaFoldDB" id="A0A1S3D8P2"/>
<feature type="compositionally biased region" description="Basic and acidic residues" evidence="9">
    <location>
        <begin position="509"/>
        <end position="524"/>
    </location>
</feature>
<dbReference type="InterPro" id="IPR001660">
    <property type="entry name" value="SAM"/>
</dbReference>
<feature type="compositionally biased region" description="Basic and acidic residues" evidence="9">
    <location>
        <begin position="533"/>
        <end position="545"/>
    </location>
</feature>
<evidence type="ECO:0000256" key="7">
    <source>
        <dbReference type="ARBA" id="ARBA00023242"/>
    </source>
</evidence>
<evidence type="ECO:0000256" key="3">
    <source>
        <dbReference type="ARBA" id="ARBA00022491"/>
    </source>
</evidence>
<dbReference type="GO" id="GO:0005634">
    <property type="term" value="C:nucleus"/>
    <property type="evidence" value="ECO:0007669"/>
    <property type="project" value="UniProtKB-SubCell"/>
</dbReference>
<dbReference type="Gene3D" id="1.10.150.50">
    <property type="entry name" value="Transcription Factor, Ets-1"/>
    <property type="match status" value="1"/>
</dbReference>
<dbReference type="InterPro" id="IPR047531">
    <property type="entry name" value="SAM_Scm-like"/>
</dbReference>
<evidence type="ECO:0000256" key="8">
    <source>
        <dbReference type="PROSITE-ProRule" id="PRU00459"/>
    </source>
</evidence>
<dbReference type="PROSITE" id="PS51079">
    <property type="entry name" value="MBT"/>
    <property type="match status" value="2"/>
</dbReference>
<dbReference type="KEGG" id="dci:103512892"/>
<dbReference type="PaxDb" id="121845-A0A1S3D8P2"/>
<keyword evidence="6" id="KW-0804">Transcription</keyword>
<dbReference type="InterPro" id="IPR004092">
    <property type="entry name" value="Mbt"/>
</dbReference>
<evidence type="ECO:0000313" key="11">
    <source>
        <dbReference type="Proteomes" id="UP000079169"/>
    </source>
</evidence>
<keyword evidence="11" id="KW-1185">Reference proteome</keyword>
<dbReference type="GO" id="GO:0042393">
    <property type="term" value="F:histone binding"/>
    <property type="evidence" value="ECO:0007669"/>
    <property type="project" value="TreeGrafter"/>
</dbReference>
<evidence type="ECO:0000313" key="12">
    <source>
        <dbReference type="RefSeq" id="XP_008475900.1"/>
    </source>
</evidence>
<dbReference type="GO" id="GO:0045892">
    <property type="term" value="P:negative regulation of DNA-templated transcription"/>
    <property type="evidence" value="ECO:0007669"/>
    <property type="project" value="TreeGrafter"/>
</dbReference>
<dbReference type="STRING" id="121845.A0A1S3D8P2"/>
<feature type="repeat" description="MBT" evidence="8">
    <location>
        <begin position="122"/>
        <end position="222"/>
    </location>
</feature>
<feature type="region of interest" description="Disordered" evidence="9">
    <location>
        <begin position="509"/>
        <end position="555"/>
    </location>
</feature>
<name>A0A1S3D8P2_DIACI</name>
<evidence type="ECO:0000256" key="9">
    <source>
        <dbReference type="SAM" id="MobiDB-lite"/>
    </source>
</evidence>
<dbReference type="RefSeq" id="XP_008475900.1">
    <property type="nucleotide sequence ID" value="XM_008477678.3"/>
</dbReference>
<reference evidence="12" key="1">
    <citation type="submission" date="2025-08" db="UniProtKB">
        <authorList>
            <consortium name="RefSeq"/>
        </authorList>
    </citation>
    <scope>IDENTIFICATION</scope>
</reference>
<organism evidence="11 12">
    <name type="scientific">Diaphorina citri</name>
    <name type="common">Asian citrus psyllid</name>
    <dbReference type="NCBI Taxonomy" id="121845"/>
    <lineage>
        <taxon>Eukaryota</taxon>
        <taxon>Metazoa</taxon>
        <taxon>Ecdysozoa</taxon>
        <taxon>Arthropoda</taxon>
        <taxon>Hexapoda</taxon>
        <taxon>Insecta</taxon>
        <taxon>Pterygota</taxon>
        <taxon>Neoptera</taxon>
        <taxon>Paraneoptera</taxon>
        <taxon>Hemiptera</taxon>
        <taxon>Sternorrhyncha</taxon>
        <taxon>Psylloidea</taxon>
        <taxon>Psyllidae</taxon>
        <taxon>Diaphorininae</taxon>
        <taxon>Diaphorina</taxon>
    </lineage>
</organism>
<dbReference type="Gene3D" id="2.30.30.140">
    <property type="match status" value="2"/>
</dbReference>
<keyword evidence="5" id="KW-0805">Transcription regulation</keyword>
<dbReference type="Pfam" id="PF02820">
    <property type="entry name" value="MBT"/>
    <property type="match status" value="2"/>
</dbReference>
<evidence type="ECO:0000256" key="4">
    <source>
        <dbReference type="ARBA" id="ARBA00022737"/>
    </source>
</evidence>
<dbReference type="Pfam" id="PF12140">
    <property type="entry name" value="SLED"/>
    <property type="match status" value="1"/>
</dbReference>
<evidence type="ECO:0000256" key="5">
    <source>
        <dbReference type="ARBA" id="ARBA00023015"/>
    </source>
</evidence>
<dbReference type="GO" id="GO:0003682">
    <property type="term" value="F:chromatin binding"/>
    <property type="evidence" value="ECO:0007669"/>
    <property type="project" value="TreeGrafter"/>
</dbReference>
<dbReference type="PANTHER" id="PTHR12247:SF132">
    <property type="entry name" value="POLYCOMB PROTEIN SCM"/>
    <property type="match status" value="1"/>
</dbReference>
<comment type="similarity">
    <text evidence="2">Belongs to the SCM family.</text>
</comment>
<dbReference type="InterPro" id="IPR021987">
    <property type="entry name" value="SLED"/>
</dbReference>
<dbReference type="Pfam" id="PF00536">
    <property type="entry name" value="SAM_1"/>
    <property type="match status" value="1"/>
</dbReference>
<dbReference type="CDD" id="cd20092">
    <property type="entry name" value="MBT_dScm-like_rpt2"/>
    <property type="match status" value="1"/>
</dbReference>
<evidence type="ECO:0000256" key="6">
    <source>
        <dbReference type="ARBA" id="ARBA00023163"/>
    </source>
</evidence>
<dbReference type="CDD" id="cd09578">
    <property type="entry name" value="SAM_Scm"/>
    <property type="match status" value="1"/>
</dbReference>
<protein>
    <submittedName>
        <fullName evidence="12">Polycomb protein Scm-like</fullName>
    </submittedName>
</protein>
<dbReference type="InterPro" id="IPR050548">
    <property type="entry name" value="PcG_chromatin_remod_factors"/>
</dbReference>
<gene>
    <name evidence="12" type="primary">LOC103512892</name>
</gene>
<dbReference type="OrthoDB" id="5912862at2759"/>
<comment type="subcellular location">
    <subcellularLocation>
        <location evidence="1">Nucleus</location>
    </subcellularLocation>
</comment>
<feature type="repeat" description="MBT" evidence="8">
    <location>
        <begin position="230"/>
        <end position="331"/>
    </location>
</feature>
<keyword evidence="7" id="KW-0539">Nucleus</keyword>
<dbReference type="InterPro" id="IPR038348">
    <property type="entry name" value="SLED_sf"/>
</dbReference>
<dbReference type="SMART" id="SM00561">
    <property type="entry name" value="MBT"/>
    <property type="match status" value="2"/>
</dbReference>
<dbReference type="GeneID" id="103512892"/>
<dbReference type="SMART" id="SM00454">
    <property type="entry name" value="SAM"/>
    <property type="match status" value="1"/>
</dbReference>
<dbReference type="PANTHER" id="PTHR12247">
    <property type="entry name" value="POLYCOMB GROUP PROTEIN"/>
    <property type="match status" value="1"/>
</dbReference>
<evidence type="ECO:0000256" key="2">
    <source>
        <dbReference type="ARBA" id="ARBA00008469"/>
    </source>
</evidence>
<accession>A0A1S3D8P2</accession>
<sequence>MATPNGGKTRGRPPKMKCTWCLEVNNQLNYVLPVADGQKQFCSVQCLHQFKKNVQLKGTPPSCALCGDTIHGSPVQLEQPEETKTFCANKCLLKYQRKIEKAEQKRLASEDASSNGSGPGSFDWDRYLIETNSIAAPYSCFKQHPKPPKNEFVEEMKLEALDPRSTTSTCIATVISAHGYGPRLRLRLDGSDNRNDFWRLVDSNEIHPVGHCEKHGGMLQPPLGFTLNVSQWPVFLAKRLNNAVMAPARVFKPEPPTPPTNKFKVGMKLEAVDKKNPQLICVATVGDVKKDMIYITFDGWKGAFDYWCRYYSRDIFPAGWCAKSGHHLQPPNDKKMCKGFKIKVCGIPPLVPDDSKNHQVVPCEQAKEPEPYITSTTVTIYMNTTCHCGDFLEKEKLQSLKSQWGPDAISACIKDCVSNLLTCAKDVEAVISLLVWGNKGSTTVVKTVINSQLHDVIIPDLKSANDLWSYLNHVTKKLCCCPNFLCGEKVEHCRELSCVSVIKKENENIESKRSSPDSSQEPKKLSKSSEQSDISHAKAEEKSEEPVPTVSDVPSTTSACVLDLPSDPSTWSVEHVIQHLSSCDPLLAVHANLFRSHEIDGKALLLLTSEMMMKYMNLKLGPALKICNIVNRIRPRRHGHPL</sequence>
<dbReference type="SUPFAM" id="SSF63748">
    <property type="entry name" value="Tudor/PWWP/MBT"/>
    <property type="match status" value="2"/>
</dbReference>
<dbReference type="Proteomes" id="UP000079169">
    <property type="component" value="Unplaced"/>
</dbReference>
<evidence type="ECO:0000259" key="10">
    <source>
        <dbReference type="SMART" id="SM00454"/>
    </source>
</evidence>
<keyword evidence="4" id="KW-0677">Repeat</keyword>
<keyword evidence="3" id="KW-0678">Repressor</keyword>
<dbReference type="InterPro" id="IPR013761">
    <property type="entry name" value="SAM/pointed_sf"/>
</dbReference>
<dbReference type="OMA" id="NKEFCSM"/>
<feature type="domain" description="SAM" evidence="10">
    <location>
        <begin position="568"/>
        <end position="636"/>
    </location>
</feature>